<evidence type="ECO:0000313" key="1">
    <source>
        <dbReference type="EMBL" id="KZD24592.1"/>
    </source>
</evidence>
<comment type="caution">
    <text evidence="1">The sequence shown here is derived from an EMBL/GenBank/DDBJ whole genome shotgun (WGS) entry which is preliminary data.</text>
</comment>
<keyword evidence="2" id="KW-1185">Reference proteome</keyword>
<dbReference type="RefSeq" id="WP_068730902.1">
    <property type="nucleotide sequence ID" value="NZ_LVYV01000003.1"/>
</dbReference>
<dbReference type="Proteomes" id="UP000076574">
    <property type="component" value="Unassembled WGS sequence"/>
</dbReference>
<dbReference type="AlphaFoldDB" id="A0A161ST25"/>
<dbReference type="EMBL" id="LVYV01000003">
    <property type="protein sequence ID" value="KZD24592.1"/>
    <property type="molecule type" value="Genomic_DNA"/>
</dbReference>
<proteinExistence type="predicted"/>
<dbReference type="STRING" id="943830.A4A58_22270"/>
<organism evidence="1 2">
    <name type="scientific">Tardiphaga robiniae</name>
    <dbReference type="NCBI Taxonomy" id="943830"/>
    <lineage>
        <taxon>Bacteria</taxon>
        <taxon>Pseudomonadati</taxon>
        <taxon>Pseudomonadota</taxon>
        <taxon>Alphaproteobacteria</taxon>
        <taxon>Hyphomicrobiales</taxon>
        <taxon>Nitrobacteraceae</taxon>
        <taxon>Tardiphaga</taxon>
    </lineage>
</organism>
<reference evidence="1 2" key="1">
    <citation type="submission" date="2016-03" db="EMBL/GenBank/DDBJ databases">
        <title>Microsymbionts genomes from the relict species Vavilovia formosa (Stev.) Fed.</title>
        <authorList>
            <person name="Kopat V."/>
            <person name="Chirak E."/>
            <person name="Kimeklis A."/>
            <person name="Andronov E."/>
        </authorList>
    </citation>
    <scope>NUCLEOTIDE SEQUENCE [LARGE SCALE GENOMIC DNA]</scope>
    <source>
        <strain evidence="1 2">Vaf07</strain>
    </source>
</reference>
<evidence type="ECO:0000313" key="2">
    <source>
        <dbReference type="Proteomes" id="UP000076574"/>
    </source>
</evidence>
<accession>A0A161ST25</accession>
<sequence>MPMSPNQFHVIQGGKDSDELIVTMLQALRLANACGSETTYDLLRMALLNEGVQLAKVLAAR</sequence>
<name>A0A161ST25_9BRAD</name>
<protein>
    <submittedName>
        <fullName evidence="1">Uncharacterized protein</fullName>
    </submittedName>
</protein>
<dbReference type="OrthoDB" id="8265695at2"/>
<gene>
    <name evidence="1" type="ORF">A4A58_22270</name>
</gene>